<feature type="compositionally biased region" description="Basic and acidic residues" evidence="1">
    <location>
        <begin position="97"/>
        <end position="119"/>
    </location>
</feature>
<name>A0ABS8UQB5_DATST</name>
<proteinExistence type="predicted"/>
<comment type="caution">
    <text evidence="2">The sequence shown here is derived from an EMBL/GenBank/DDBJ whole genome shotgun (WGS) entry which is preliminary data.</text>
</comment>
<protein>
    <submittedName>
        <fullName evidence="2">Uncharacterized protein</fullName>
    </submittedName>
</protein>
<accession>A0ABS8UQB5</accession>
<evidence type="ECO:0000256" key="1">
    <source>
        <dbReference type="SAM" id="MobiDB-lite"/>
    </source>
</evidence>
<gene>
    <name evidence="2" type="ORF">HAX54_019636</name>
</gene>
<sequence>MENHFAGPSMVNVLMEDEPPPSTQEDLPFAVSETTPVPQSSETPTANAPIKIPCEEGVGQEAGIADAETSKPNLKGVTIMDDTSGVKDVEDDYDDDVERRVEEFNKKNKTSKKGERKEQAPTYVDVEVSSDEKNNSTEPDPMSEGPTPKRKRG</sequence>
<evidence type="ECO:0000313" key="2">
    <source>
        <dbReference type="EMBL" id="MCD9560830.1"/>
    </source>
</evidence>
<keyword evidence="3" id="KW-1185">Reference proteome</keyword>
<dbReference type="EMBL" id="JACEIK010002386">
    <property type="protein sequence ID" value="MCD9560830.1"/>
    <property type="molecule type" value="Genomic_DNA"/>
</dbReference>
<dbReference type="Proteomes" id="UP000823775">
    <property type="component" value="Unassembled WGS sequence"/>
</dbReference>
<feature type="compositionally biased region" description="Polar residues" evidence="1">
    <location>
        <begin position="32"/>
        <end position="46"/>
    </location>
</feature>
<reference evidence="2 3" key="1">
    <citation type="journal article" date="2021" name="BMC Genomics">
        <title>Datura genome reveals duplications of psychoactive alkaloid biosynthetic genes and high mutation rate following tissue culture.</title>
        <authorList>
            <person name="Rajewski A."/>
            <person name="Carter-House D."/>
            <person name="Stajich J."/>
            <person name="Litt A."/>
        </authorList>
    </citation>
    <scope>NUCLEOTIDE SEQUENCE [LARGE SCALE GENOMIC DNA]</scope>
    <source>
        <strain evidence="2">AR-01</strain>
    </source>
</reference>
<feature type="region of interest" description="Disordered" evidence="1">
    <location>
        <begin position="1"/>
        <end position="153"/>
    </location>
</feature>
<organism evidence="2 3">
    <name type="scientific">Datura stramonium</name>
    <name type="common">Jimsonweed</name>
    <name type="synonym">Common thornapple</name>
    <dbReference type="NCBI Taxonomy" id="4076"/>
    <lineage>
        <taxon>Eukaryota</taxon>
        <taxon>Viridiplantae</taxon>
        <taxon>Streptophyta</taxon>
        <taxon>Embryophyta</taxon>
        <taxon>Tracheophyta</taxon>
        <taxon>Spermatophyta</taxon>
        <taxon>Magnoliopsida</taxon>
        <taxon>eudicotyledons</taxon>
        <taxon>Gunneridae</taxon>
        <taxon>Pentapetalae</taxon>
        <taxon>asterids</taxon>
        <taxon>lamiids</taxon>
        <taxon>Solanales</taxon>
        <taxon>Solanaceae</taxon>
        <taxon>Solanoideae</taxon>
        <taxon>Datureae</taxon>
        <taxon>Datura</taxon>
    </lineage>
</organism>
<evidence type="ECO:0000313" key="3">
    <source>
        <dbReference type="Proteomes" id="UP000823775"/>
    </source>
</evidence>